<dbReference type="Proteomes" id="UP000818624">
    <property type="component" value="Chromosome 7"/>
</dbReference>
<proteinExistence type="predicted"/>
<dbReference type="InterPro" id="IPR038765">
    <property type="entry name" value="Papain-like_cys_pep_sf"/>
</dbReference>
<evidence type="ECO:0000259" key="2">
    <source>
        <dbReference type="PROSITE" id="PS50802"/>
    </source>
</evidence>
<gene>
    <name evidence="3" type="ORF">GLX27_004552</name>
</gene>
<dbReference type="SUPFAM" id="SSF54001">
    <property type="entry name" value="Cysteine proteinases"/>
    <property type="match status" value="1"/>
</dbReference>
<dbReference type="PROSITE" id="PS50802">
    <property type="entry name" value="OTU"/>
    <property type="match status" value="1"/>
</dbReference>
<reference evidence="3 4" key="1">
    <citation type="journal article" date="2020" name="Elife">
        <title>Loss of centromere function drives karyotype evolution in closely related Malassezia species.</title>
        <authorList>
            <person name="Sankaranarayanan S.R."/>
            <person name="Ianiri G."/>
            <person name="Coelho M.A."/>
            <person name="Reza M.H."/>
            <person name="Thimmappa B.C."/>
            <person name="Ganguly P."/>
            <person name="Vadnala R.N."/>
            <person name="Sun S."/>
            <person name="Siddharthan R."/>
            <person name="Tellgren-Roth C."/>
            <person name="Dawson T.L."/>
            <person name="Heitman J."/>
            <person name="Sanyal K."/>
        </authorList>
    </citation>
    <scope>NUCLEOTIDE SEQUENCE [LARGE SCALE GENOMIC DNA]</scope>
    <source>
        <strain evidence="3">CBS14141</strain>
    </source>
</reference>
<sequence>MARSGAAGARRRGPPASDVTEDDARLRAQLHEMGLYAADTLGDGNCLFRALADQLYGDARHHARLRAETCGQLAAHPERYAAFVETEKPFDQYVAAMRTSGTYGGHLELAAFAHRFQKPIRIVQPDLVYVVACDDASRAARAERARRERARQAALDASGAAPQDAPQDAREARRAARRAKRGHARGADDDAGEAPCLESVGPLCIAYHNWEHYSSLRSLDGPHTGLPRLALPADADEHAQKEHEDEVLVLRSVPGTSRAKARRMLYEWEDWETVVEKLIEEGDDGGDDDEDDDDDEEQDPAPPPPPRRSARRRGAARPPSPPAQRELAI</sequence>
<feature type="region of interest" description="Disordered" evidence="1">
    <location>
        <begin position="144"/>
        <end position="193"/>
    </location>
</feature>
<feature type="compositionally biased region" description="Basic residues" evidence="1">
    <location>
        <begin position="175"/>
        <end position="184"/>
    </location>
</feature>
<keyword evidence="4" id="KW-1185">Reference proteome</keyword>
<dbReference type="EMBL" id="CP046240">
    <property type="protein sequence ID" value="WFD49867.1"/>
    <property type="molecule type" value="Genomic_DNA"/>
</dbReference>
<dbReference type="Gene3D" id="3.90.70.80">
    <property type="match status" value="1"/>
</dbReference>
<accession>A0ABY8EW75</accession>
<dbReference type="PANTHER" id="PTHR12419">
    <property type="entry name" value="OTU DOMAIN CONTAINING PROTEIN"/>
    <property type="match status" value="1"/>
</dbReference>
<evidence type="ECO:0000313" key="3">
    <source>
        <dbReference type="EMBL" id="WFD49867.1"/>
    </source>
</evidence>
<feature type="region of interest" description="Disordered" evidence="1">
    <location>
        <begin position="276"/>
        <end position="329"/>
    </location>
</feature>
<dbReference type="Pfam" id="PF02338">
    <property type="entry name" value="OTU"/>
    <property type="match status" value="1"/>
</dbReference>
<dbReference type="InterPro" id="IPR050704">
    <property type="entry name" value="Peptidase_C85-like"/>
</dbReference>
<dbReference type="EC" id="3.4.19.12" evidence="3"/>
<organism evidence="3 4">
    <name type="scientific">Malassezia furfur</name>
    <name type="common">Pityriasis versicolor infection agent</name>
    <name type="synonym">Pityrosporum furfur</name>
    <dbReference type="NCBI Taxonomy" id="55194"/>
    <lineage>
        <taxon>Eukaryota</taxon>
        <taxon>Fungi</taxon>
        <taxon>Dikarya</taxon>
        <taxon>Basidiomycota</taxon>
        <taxon>Ustilaginomycotina</taxon>
        <taxon>Malasseziomycetes</taxon>
        <taxon>Malasseziales</taxon>
        <taxon>Malasseziaceae</taxon>
        <taxon>Malassezia</taxon>
    </lineage>
</organism>
<feature type="region of interest" description="Disordered" evidence="1">
    <location>
        <begin position="1"/>
        <end position="22"/>
    </location>
</feature>
<evidence type="ECO:0000313" key="4">
    <source>
        <dbReference type="Proteomes" id="UP000818624"/>
    </source>
</evidence>
<name>A0ABY8EW75_MALFU</name>
<feature type="domain" description="OTU" evidence="2">
    <location>
        <begin position="35"/>
        <end position="219"/>
    </location>
</feature>
<keyword evidence="3" id="KW-0378">Hydrolase</keyword>
<evidence type="ECO:0000256" key="1">
    <source>
        <dbReference type="SAM" id="MobiDB-lite"/>
    </source>
</evidence>
<dbReference type="PANTHER" id="PTHR12419:SF7">
    <property type="entry name" value="OTU DOMAIN-CONTAINING PROTEIN 3"/>
    <property type="match status" value="1"/>
</dbReference>
<feature type="compositionally biased region" description="Acidic residues" evidence="1">
    <location>
        <begin position="281"/>
        <end position="299"/>
    </location>
</feature>
<dbReference type="InterPro" id="IPR003323">
    <property type="entry name" value="OTU_dom"/>
</dbReference>
<dbReference type="GO" id="GO:0004843">
    <property type="term" value="F:cysteine-type deubiquitinase activity"/>
    <property type="evidence" value="ECO:0007669"/>
    <property type="project" value="UniProtKB-EC"/>
</dbReference>
<dbReference type="CDD" id="cd22756">
    <property type="entry name" value="OTU_OTUD3-like"/>
    <property type="match status" value="1"/>
</dbReference>
<protein>
    <submittedName>
        <fullName evidence="3">Ubiquitinyl hydrolase 1</fullName>
        <ecNumber evidence="3">3.4.19.12</ecNumber>
    </submittedName>
</protein>